<keyword evidence="2" id="KW-1185">Reference proteome</keyword>
<organism evidence="1 2">
    <name type="scientific">Leptospira ognonensis</name>
    <dbReference type="NCBI Taxonomy" id="2484945"/>
    <lineage>
        <taxon>Bacteria</taxon>
        <taxon>Pseudomonadati</taxon>
        <taxon>Spirochaetota</taxon>
        <taxon>Spirochaetia</taxon>
        <taxon>Leptospirales</taxon>
        <taxon>Leptospiraceae</taxon>
        <taxon>Leptospira</taxon>
    </lineage>
</organism>
<dbReference type="SUPFAM" id="SSF49464">
    <property type="entry name" value="Carboxypeptidase regulatory domain-like"/>
    <property type="match status" value="1"/>
</dbReference>
<dbReference type="Proteomes" id="UP000297693">
    <property type="component" value="Unassembled WGS sequence"/>
</dbReference>
<dbReference type="Gene3D" id="2.60.40.1120">
    <property type="entry name" value="Carboxypeptidase-like, regulatory domain"/>
    <property type="match status" value="1"/>
</dbReference>
<protein>
    <recommendedName>
        <fullName evidence="3">Carboxypeptidase regulatory-like domain-containing protein</fullName>
    </recommendedName>
</protein>
<reference evidence="1" key="1">
    <citation type="journal article" date="2019" name="PLoS Negl. Trop. Dis.">
        <title>Revisiting the worldwide diversity of Leptospira species in the environment.</title>
        <authorList>
            <person name="Vincent A.T."/>
            <person name="Schiettekatte O."/>
            <person name="Bourhy P."/>
            <person name="Veyrier F.J."/>
            <person name="Picardeau M."/>
        </authorList>
    </citation>
    <scope>NUCLEOTIDE SEQUENCE [LARGE SCALE GENOMIC DNA]</scope>
    <source>
        <strain evidence="1">201702476</strain>
    </source>
</reference>
<evidence type="ECO:0000313" key="1">
    <source>
        <dbReference type="EMBL" id="TGL59386.1"/>
    </source>
</evidence>
<evidence type="ECO:0008006" key="3">
    <source>
        <dbReference type="Google" id="ProtNLM"/>
    </source>
</evidence>
<dbReference type="PROSITE" id="PS51257">
    <property type="entry name" value="PROKAR_LIPOPROTEIN"/>
    <property type="match status" value="1"/>
</dbReference>
<evidence type="ECO:0000313" key="2">
    <source>
        <dbReference type="Proteomes" id="UP000297693"/>
    </source>
</evidence>
<proteinExistence type="predicted"/>
<dbReference type="AlphaFoldDB" id="A0A4R9K2M1"/>
<name>A0A4R9K2M1_9LEPT</name>
<accession>A0A4R9K2M1</accession>
<dbReference type="EMBL" id="RQGD01000024">
    <property type="protein sequence ID" value="TGL59386.1"/>
    <property type="molecule type" value="Genomic_DNA"/>
</dbReference>
<gene>
    <name evidence="1" type="ORF">EHQ58_09085</name>
</gene>
<sequence>MNAFRIKISVFVFSLLLLVMAGCKFNVDTPSVLGLLTNLQKILPRGVDFSCDADDAATTAKRIAGKVKDFDSALPIKDARLSITELTDISPELTTDTGDYKLSGIDPSVKKITLNISATGYESESKERDMTLCQNHKANVTLTKVSLATSGVDAFMLDSSQLDKGRIQ</sequence>
<comment type="caution">
    <text evidence="1">The sequence shown here is derived from an EMBL/GenBank/DDBJ whole genome shotgun (WGS) entry which is preliminary data.</text>
</comment>
<dbReference type="InterPro" id="IPR008969">
    <property type="entry name" value="CarboxyPept-like_regulatory"/>
</dbReference>
<dbReference type="RefSeq" id="WP_135623574.1">
    <property type="nucleotide sequence ID" value="NZ_RQGD01000024.1"/>
</dbReference>